<feature type="non-terminal residue" evidence="2">
    <location>
        <position position="285"/>
    </location>
</feature>
<keyword evidence="3" id="KW-1185">Reference proteome</keyword>
<evidence type="ECO:0000313" key="3">
    <source>
        <dbReference type="Proteomes" id="UP000799324"/>
    </source>
</evidence>
<dbReference type="AlphaFoldDB" id="A0A6A6SPJ3"/>
<feature type="region of interest" description="Disordered" evidence="1">
    <location>
        <begin position="189"/>
        <end position="285"/>
    </location>
</feature>
<feature type="compositionally biased region" description="Low complexity" evidence="1">
    <location>
        <begin position="196"/>
        <end position="256"/>
    </location>
</feature>
<organism evidence="2 3">
    <name type="scientific">Lophiostoma macrostomum CBS 122681</name>
    <dbReference type="NCBI Taxonomy" id="1314788"/>
    <lineage>
        <taxon>Eukaryota</taxon>
        <taxon>Fungi</taxon>
        <taxon>Dikarya</taxon>
        <taxon>Ascomycota</taxon>
        <taxon>Pezizomycotina</taxon>
        <taxon>Dothideomycetes</taxon>
        <taxon>Pleosporomycetidae</taxon>
        <taxon>Pleosporales</taxon>
        <taxon>Lophiostomataceae</taxon>
        <taxon>Lophiostoma</taxon>
    </lineage>
</organism>
<feature type="compositionally biased region" description="Polar residues" evidence="1">
    <location>
        <begin position="133"/>
        <end position="142"/>
    </location>
</feature>
<dbReference type="EMBL" id="MU004485">
    <property type="protein sequence ID" value="KAF2649619.1"/>
    <property type="molecule type" value="Genomic_DNA"/>
</dbReference>
<evidence type="ECO:0000256" key="1">
    <source>
        <dbReference type="SAM" id="MobiDB-lite"/>
    </source>
</evidence>
<feature type="region of interest" description="Disordered" evidence="1">
    <location>
        <begin position="133"/>
        <end position="168"/>
    </location>
</feature>
<feature type="compositionally biased region" description="Polar residues" evidence="1">
    <location>
        <begin position="274"/>
        <end position="285"/>
    </location>
</feature>
<accession>A0A6A6SPJ3</accession>
<reference evidence="2" key="1">
    <citation type="journal article" date="2020" name="Stud. Mycol.">
        <title>101 Dothideomycetes genomes: a test case for predicting lifestyles and emergence of pathogens.</title>
        <authorList>
            <person name="Haridas S."/>
            <person name="Albert R."/>
            <person name="Binder M."/>
            <person name="Bloem J."/>
            <person name="Labutti K."/>
            <person name="Salamov A."/>
            <person name="Andreopoulos B."/>
            <person name="Baker S."/>
            <person name="Barry K."/>
            <person name="Bills G."/>
            <person name="Bluhm B."/>
            <person name="Cannon C."/>
            <person name="Castanera R."/>
            <person name="Culley D."/>
            <person name="Daum C."/>
            <person name="Ezra D."/>
            <person name="Gonzalez J."/>
            <person name="Henrissat B."/>
            <person name="Kuo A."/>
            <person name="Liang C."/>
            <person name="Lipzen A."/>
            <person name="Lutzoni F."/>
            <person name="Magnuson J."/>
            <person name="Mondo S."/>
            <person name="Nolan M."/>
            <person name="Ohm R."/>
            <person name="Pangilinan J."/>
            <person name="Park H.-J."/>
            <person name="Ramirez L."/>
            <person name="Alfaro M."/>
            <person name="Sun H."/>
            <person name="Tritt A."/>
            <person name="Yoshinaga Y."/>
            <person name="Zwiers L.-H."/>
            <person name="Turgeon B."/>
            <person name="Goodwin S."/>
            <person name="Spatafora J."/>
            <person name="Crous P."/>
            <person name="Grigoriev I."/>
        </authorList>
    </citation>
    <scope>NUCLEOTIDE SEQUENCE</scope>
    <source>
        <strain evidence="2">CBS 122681</strain>
    </source>
</reference>
<feature type="compositionally biased region" description="Low complexity" evidence="1">
    <location>
        <begin position="143"/>
        <end position="168"/>
    </location>
</feature>
<proteinExistence type="predicted"/>
<feature type="non-terminal residue" evidence="2">
    <location>
        <position position="1"/>
    </location>
</feature>
<protein>
    <submittedName>
        <fullName evidence="2">Uncharacterized protein</fullName>
    </submittedName>
</protein>
<sequence length="285" mass="28499">CLTSYFLSDSSTQSFTTSCTTVTACTQTDLLTDTTIVQSCTPSAIPQCSGTVLVSGTATRTFTTECSTITACSGTGTTALTASTTKPTRSVIVDPLIFGDDWLSEQRCALSAIAANGESVADDVVSCFGGTAENSTATSQPPSVTSTDTASSTVISDGPSVGSMMTLSSSNQSSVTTAMSSTIYPSLDSSTFPNGASQQSTASPQSTSTTTDSSASPTSTADTIVSSNALSTSATSSPAESSPVSSTPVEVPTSSPAPAPLRATCLRREFGAPQSGTTDGSTSAQ</sequence>
<evidence type="ECO:0000313" key="2">
    <source>
        <dbReference type="EMBL" id="KAF2649619.1"/>
    </source>
</evidence>
<dbReference type="Proteomes" id="UP000799324">
    <property type="component" value="Unassembled WGS sequence"/>
</dbReference>
<gene>
    <name evidence="2" type="ORF">K491DRAFT_174144</name>
</gene>
<name>A0A6A6SPJ3_9PLEO</name>